<sequence>GFRDCGREILGLDRCFMLGPWPGQILTIVGVDVNNGIYPVAYVIVKAETKATSIGKFNKKMADLKSFNSDAYDWLKIPAEQQRSTYFSGIAKCDILFNNVCEVFNRQLVDGRDQPIITFLEYIKEHLIKRIVVVQKVIAKIVGPLTPSVTKLFDVVKKGYLVHCSMEWRKCELTGIPCKHIVAAIYNMSENSVRVD</sequence>
<accession>A0A699PXV7</accession>
<dbReference type="GO" id="GO:0008270">
    <property type="term" value="F:zinc ion binding"/>
    <property type="evidence" value="ECO:0007669"/>
    <property type="project" value="UniProtKB-KW"/>
</dbReference>
<keyword evidence="1" id="KW-0863">Zinc-finger</keyword>
<name>A0A699PXV7_TANCI</name>
<feature type="non-terminal residue" evidence="3">
    <location>
        <position position="1"/>
    </location>
</feature>
<evidence type="ECO:0000256" key="1">
    <source>
        <dbReference type="PROSITE-ProRule" id="PRU00325"/>
    </source>
</evidence>
<reference evidence="3" key="1">
    <citation type="journal article" date="2019" name="Sci. Rep.">
        <title>Draft genome of Tanacetum cinerariifolium, the natural source of mosquito coil.</title>
        <authorList>
            <person name="Yamashiro T."/>
            <person name="Shiraishi A."/>
            <person name="Satake H."/>
            <person name="Nakayama K."/>
        </authorList>
    </citation>
    <scope>NUCLEOTIDE SEQUENCE</scope>
</reference>
<dbReference type="PROSITE" id="PS50966">
    <property type="entry name" value="ZF_SWIM"/>
    <property type="match status" value="1"/>
</dbReference>
<dbReference type="PANTHER" id="PTHR31973">
    <property type="entry name" value="POLYPROTEIN, PUTATIVE-RELATED"/>
    <property type="match status" value="1"/>
</dbReference>
<protein>
    <recommendedName>
        <fullName evidence="2">SWIM-type domain-containing protein</fullName>
    </recommendedName>
</protein>
<keyword evidence="1" id="KW-0862">Zinc</keyword>
<evidence type="ECO:0000259" key="2">
    <source>
        <dbReference type="PROSITE" id="PS50966"/>
    </source>
</evidence>
<evidence type="ECO:0000313" key="3">
    <source>
        <dbReference type="EMBL" id="GFC57935.1"/>
    </source>
</evidence>
<dbReference type="PANTHER" id="PTHR31973:SF190">
    <property type="entry name" value="MULE TRANSPOSASE DOMAIN-CONTAINING PROTEIN"/>
    <property type="match status" value="1"/>
</dbReference>
<dbReference type="AlphaFoldDB" id="A0A699PXV7"/>
<proteinExistence type="predicted"/>
<keyword evidence="1" id="KW-0479">Metal-binding</keyword>
<feature type="non-terminal residue" evidence="3">
    <location>
        <position position="196"/>
    </location>
</feature>
<feature type="domain" description="SWIM-type" evidence="2">
    <location>
        <begin position="149"/>
        <end position="189"/>
    </location>
</feature>
<organism evidence="3">
    <name type="scientific">Tanacetum cinerariifolium</name>
    <name type="common">Dalmatian daisy</name>
    <name type="synonym">Chrysanthemum cinerariifolium</name>
    <dbReference type="NCBI Taxonomy" id="118510"/>
    <lineage>
        <taxon>Eukaryota</taxon>
        <taxon>Viridiplantae</taxon>
        <taxon>Streptophyta</taxon>
        <taxon>Embryophyta</taxon>
        <taxon>Tracheophyta</taxon>
        <taxon>Spermatophyta</taxon>
        <taxon>Magnoliopsida</taxon>
        <taxon>eudicotyledons</taxon>
        <taxon>Gunneridae</taxon>
        <taxon>Pentapetalae</taxon>
        <taxon>asterids</taxon>
        <taxon>campanulids</taxon>
        <taxon>Asterales</taxon>
        <taxon>Asteraceae</taxon>
        <taxon>Asteroideae</taxon>
        <taxon>Anthemideae</taxon>
        <taxon>Anthemidinae</taxon>
        <taxon>Tanacetum</taxon>
    </lineage>
</organism>
<dbReference type="EMBL" id="BKCJ010975570">
    <property type="protein sequence ID" value="GFC57935.1"/>
    <property type="molecule type" value="Genomic_DNA"/>
</dbReference>
<gene>
    <name evidence="3" type="ORF">Tci_829905</name>
</gene>
<dbReference type="InterPro" id="IPR007527">
    <property type="entry name" value="Znf_SWIM"/>
</dbReference>
<comment type="caution">
    <text evidence="3">The sequence shown here is derived from an EMBL/GenBank/DDBJ whole genome shotgun (WGS) entry which is preliminary data.</text>
</comment>